<accession>A0ABD2GDI0</accession>
<reference evidence="2 3" key="2">
    <citation type="journal article" date="2024" name="G3 (Bethesda)">
        <title>The genome of the cryopelagic Antarctic bald notothen, Trematomus borchgrevinki.</title>
        <authorList>
            <person name="Rayamajhi N."/>
            <person name="Rivera-Colon A.G."/>
            <person name="Minhas B.F."/>
            <person name="Cheng C.C."/>
            <person name="Catchen J.M."/>
        </authorList>
    </citation>
    <scope>NUCLEOTIDE SEQUENCE [LARGE SCALE GENOMIC DNA]</scope>
    <source>
        <strain evidence="2">AGRC-2024</strain>
    </source>
</reference>
<evidence type="ECO:0000256" key="1">
    <source>
        <dbReference type="SAM" id="Phobius"/>
    </source>
</evidence>
<dbReference type="EMBL" id="JBIYXZ010002080">
    <property type="protein sequence ID" value="KAL3051746.1"/>
    <property type="molecule type" value="Genomic_DNA"/>
</dbReference>
<keyword evidence="1" id="KW-1133">Transmembrane helix</keyword>
<comment type="caution">
    <text evidence="2">The sequence shown here is derived from an EMBL/GenBank/DDBJ whole genome shotgun (WGS) entry which is preliminary data.</text>
</comment>
<feature type="transmembrane region" description="Helical" evidence="1">
    <location>
        <begin position="55"/>
        <end position="76"/>
    </location>
</feature>
<name>A0ABD2GDI0_PAGBO</name>
<evidence type="ECO:0000313" key="2">
    <source>
        <dbReference type="EMBL" id="KAL3051746.1"/>
    </source>
</evidence>
<protein>
    <submittedName>
        <fullName evidence="2">Uncharacterized protein</fullName>
    </submittedName>
</protein>
<keyword evidence="1" id="KW-0812">Transmembrane</keyword>
<keyword evidence="3" id="KW-1185">Reference proteome</keyword>
<dbReference type="AlphaFoldDB" id="A0ABD2GDI0"/>
<organism evidence="2 3">
    <name type="scientific">Pagothenia borchgrevinki</name>
    <name type="common">Bald rockcod</name>
    <name type="synonym">Trematomus borchgrevinki</name>
    <dbReference type="NCBI Taxonomy" id="8213"/>
    <lineage>
        <taxon>Eukaryota</taxon>
        <taxon>Metazoa</taxon>
        <taxon>Chordata</taxon>
        <taxon>Craniata</taxon>
        <taxon>Vertebrata</taxon>
        <taxon>Euteleostomi</taxon>
        <taxon>Actinopterygii</taxon>
        <taxon>Neopterygii</taxon>
        <taxon>Teleostei</taxon>
        <taxon>Neoteleostei</taxon>
        <taxon>Acanthomorphata</taxon>
        <taxon>Eupercaria</taxon>
        <taxon>Perciformes</taxon>
        <taxon>Notothenioidei</taxon>
        <taxon>Nototheniidae</taxon>
        <taxon>Pagothenia</taxon>
    </lineage>
</organism>
<evidence type="ECO:0000313" key="3">
    <source>
        <dbReference type="Proteomes" id="UP001619887"/>
    </source>
</evidence>
<gene>
    <name evidence="2" type="ORF">OYC64_001891</name>
</gene>
<reference evidence="2 3" key="1">
    <citation type="journal article" date="2022" name="G3 (Bethesda)">
        <title>Evaluating Illumina-, Nanopore-, and PacBio-based genome assembly strategies with the bald notothen, Trematomus borchgrevinki.</title>
        <authorList>
            <person name="Rayamajhi N."/>
            <person name="Cheng C.C."/>
            <person name="Catchen J.M."/>
        </authorList>
    </citation>
    <scope>NUCLEOTIDE SEQUENCE [LARGE SCALE GENOMIC DNA]</scope>
    <source>
        <strain evidence="2">AGRC-2024</strain>
    </source>
</reference>
<proteinExistence type="predicted"/>
<dbReference type="Proteomes" id="UP001619887">
    <property type="component" value="Unassembled WGS sequence"/>
</dbReference>
<keyword evidence="1" id="KW-0472">Membrane</keyword>
<sequence>MAKVDLLVPPAKMEALDLLVVLDPVDSPELWDSPDPRESLVRTVRAVRKEALEPLALLVLLAKMVMLVLLDLLVFLDLLERRESRAPTDPPDSRVFPDPKVLLVRLASLVIRVVLVRLDPTAHLDQEVTEVSPVSAVSLAVLAQWEAVVLLAPLVTMEPRESLVLVVSPAVRDPPVCRECPVSAVLLVCPVSRERE</sequence>